<reference evidence="1" key="1">
    <citation type="submission" date="2014-11" db="EMBL/GenBank/DDBJ databases">
        <authorList>
            <person name="Amaro Gonzalez C."/>
        </authorList>
    </citation>
    <scope>NUCLEOTIDE SEQUENCE</scope>
</reference>
<dbReference type="EMBL" id="GBXM01068228">
    <property type="protein sequence ID" value="JAH40349.1"/>
    <property type="molecule type" value="Transcribed_RNA"/>
</dbReference>
<sequence length="39" mass="4460">MHHGEITEMERHVRLYSGTVCSSYVTYPSTSPYNIGLRS</sequence>
<proteinExistence type="predicted"/>
<evidence type="ECO:0000313" key="1">
    <source>
        <dbReference type="EMBL" id="JAH40349.1"/>
    </source>
</evidence>
<reference evidence="1" key="2">
    <citation type="journal article" date="2015" name="Fish Shellfish Immunol.">
        <title>Early steps in the European eel (Anguilla anguilla)-Vibrio vulnificus interaction in the gills: Role of the RtxA13 toxin.</title>
        <authorList>
            <person name="Callol A."/>
            <person name="Pajuelo D."/>
            <person name="Ebbesson L."/>
            <person name="Teles M."/>
            <person name="MacKenzie S."/>
            <person name="Amaro C."/>
        </authorList>
    </citation>
    <scope>NUCLEOTIDE SEQUENCE</scope>
</reference>
<dbReference type="AlphaFoldDB" id="A0A0E9SG55"/>
<protein>
    <submittedName>
        <fullName evidence="1">Uncharacterized protein</fullName>
    </submittedName>
</protein>
<name>A0A0E9SG55_ANGAN</name>
<organism evidence="1">
    <name type="scientific">Anguilla anguilla</name>
    <name type="common">European freshwater eel</name>
    <name type="synonym">Muraena anguilla</name>
    <dbReference type="NCBI Taxonomy" id="7936"/>
    <lineage>
        <taxon>Eukaryota</taxon>
        <taxon>Metazoa</taxon>
        <taxon>Chordata</taxon>
        <taxon>Craniata</taxon>
        <taxon>Vertebrata</taxon>
        <taxon>Euteleostomi</taxon>
        <taxon>Actinopterygii</taxon>
        <taxon>Neopterygii</taxon>
        <taxon>Teleostei</taxon>
        <taxon>Anguilliformes</taxon>
        <taxon>Anguillidae</taxon>
        <taxon>Anguilla</taxon>
    </lineage>
</organism>
<accession>A0A0E9SG55</accession>